<sequence length="95" mass="9805">MTTAFQLFFPAFCATIPAFLLFLVTRQSTGASDPVGNIAILALTLPAVVLAFGALAARPSKIRVGSLVVMLLSLITALAALALLGYTAYQMAMGG</sequence>
<organism evidence="2 3">
    <name type="scientific">Lignipirellula cremea</name>
    <dbReference type="NCBI Taxonomy" id="2528010"/>
    <lineage>
        <taxon>Bacteria</taxon>
        <taxon>Pseudomonadati</taxon>
        <taxon>Planctomycetota</taxon>
        <taxon>Planctomycetia</taxon>
        <taxon>Pirellulales</taxon>
        <taxon>Pirellulaceae</taxon>
        <taxon>Lignipirellula</taxon>
    </lineage>
</organism>
<dbReference type="Proteomes" id="UP000317648">
    <property type="component" value="Chromosome"/>
</dbReference>
<gene>
    <name evidence="2" type="ORF">Pla8534_21220</name>
</gene>
<feature type="transmembrane region" description="Helical" evidence="1">
    <location>
        <begin position="7"/>
        <end position="25"/>
    </location>
</feature>
<proteinExistence type="predicted"/>
<feature type="transmembrane region" description="Helical" evidence="1">
    <location>
        <begin position="64"/>
        <end position="89"/>
    </location>
</feature>
<feature type="transmembrane region" description="Helical" evidence="1">
    <location>
        <begin position="37"/>
        <end position="57"/>
    </location>
</feature>
<evidence type="ECO:0000313" key="2">
    <source>
        <dbReference type="EMBL" id="QDU94333.1"/>
    </source>
</evidence>
<keyword evidence="1" id="KW-0812">Transmembrane</keyword>
<dbReference type="AlphaFoldDB" id="A0A518DR73"/>
<dbReference type="RefSeq" id="WP_145052569.1">
    <property type="nucleotide sequence ID" value="NZ_CP036433.1"/>
</dbReference>
<reference evidence="2 3" key="1">
    <citation type="submission" date="2019-02" db="EMBL/GenBank/DDBJ databases">
        <title>Deep-cultivation of Planctomycetes and their phenomic and genomic characterization uncovers novel biology.</title>
        <authorList>
            <person name="Wiegand S."/>
            <person name="Jogler M."/>
            <person name="Boedeker C."/>
            <person name="Pinto D."/>
            <person name="Vollmers J."/>
            <person name="Rivas-Marin E."/>
            <person name="Kohn T."/>
            <person name="Peeters S.H."/>
            <person name="Heuer A."/>
            <person name="Rast P."/>
            <person name="Oberbeckmann S."/>
            <person name="Bunk B."/>
            <person name="Jeske O."/>
            <person name="Meyerdierks A."/>
            <person name="Storesund J.E."/>
            <person name="Kallscheuer N."/>
            <person name="Luecker S."/>
            <person name="Lage O.M."/>
            <person name="Pohl T."/>
            <person name="Merkel B.J."/>
            <person name="Hornburger P."/>
            <person name="Mueller R.-W."/>
            <person name="Bruemmer F."/>
            <person name="Labrenz M."/>
            <person name="Spormann A.M."/>
            <person name="Op den Camp H."/>
            <person name="Overmann J."/>
            <person name="Amann R."/>
            <person name="Jetten M.S.M."/>
            <person name="Mascher T."/>
            <person name="Medema M.H."/>
            <person name="Devos D.P."/>
            <person name="Kaster A.-K."/>
            <person name="Ovreas L."/>
            <person name="Rohde M."/>
            <person name="Galperin M.Y."/>
            <person name="Jogler C."/>
        </authorList>
    </citation>
    <scope>NUCLEOTIDE SEQUENCE [LARGE SCALE GENOMIC DNA]</scope>
    <source>
        <strain evidence="2 3">Pla85_3_4</strain>
    </source>
</reference>
<keyword evidence="3" id="KW-1185">Reference proteome</keyword>
<evidence type="ECO:0000313" key="3">
    <source>
        <dbReference type="Proteomes" id="UP000317648"/>
    </source>
</evidence>
<protein>
    <submittedName>
        <fullName evidence="2">Uncharacterized protein</fullName>
    </submittedName>
</protein>
<dbReference type="KEGG" id="lcre:Pla8534_21220"/>
<dbReference type="EMBL" id="CP036433">
    <property type="protein sequence ID" value="QDU94333.1"/>
    <property type="molecule type" value="Genomic_DNA"/>
</dbReference>
<name>A0A518DR73_9BACT</name>
<keyword evidence="1" id="KW-1133">Transmembrane helix</keyword>
<evidence type="ECO:0000256" key="1">
    <source>
        <dbReference type="SAM" id="Phobius"/>
    </source>
</evidence>
<accession>A0A518DR73</accession>
<keyword evidence="1" id="KW-0472">Membrane</keyword>